<comment type="caution">
    <text evidence="7">The sequence shown here is derived from an EMBL/GenBank/DDBJ whole genome shotgun (WGS) entry which is preliminary data.</text>
</comment>
<dbReference type="InterPro" id="IPR000534">
    <property type="entry name" value="Semialdehyde_DH_NAD-bd"/>
</dbReference>
<name>A0A2M8PE69_9CHLR</name>
<evidence type="ECO:0000259" key="6">
    <source>
        <dbReference type="SMART" id="SM00859"/>
    </source>
</evidence>
<dbReference type="HAMAP" id="MF_00150">
    <property type="entry name" value="ArgC_type1"/>
    <property type="match status" value="1"/>
</dbReference>
<dbReference type="GO" id="GO:0006526">
    <property type="term" value="P:L-arginine biosynthetic process"/>
    <property type="evidence" value="ECO:0007669"/>
    <property type="project" value="UniProtKB-UniRule"/>
</dbReference>
<comment type="similarity">
    <text evidence="5">Belongs to the NAGSA dehydrogenase family. Type 1 subfamily.</text>
</comment>
<dbReference type="Gene3D" id="3.30.360.10">
    <property type="entry name" value="Dihydrodipicolinate Reductase, domain 2"/>
    <property type="match status" value="1"/>
</dbReference>
<protein>
    <recommendedName>
        <fullName evidence="5">N-acetyl-gamma-glutamyl-phosphate reductase</fullName>
        <shortName evidence="5">AGPR</shortName>
        <ecNumber evidence="5">1.2.1.38</ecNumber>
    </recommendedName>
    <alternativeName>
        <fullName evidence="5">N-acetyl-glutamate semialdehyde dehydrogenase</fullName>
        <shortName evidence="5">NAGSA dehydrogenase</shortName>
    </alternativeName>
</protein>
<dbReference type="PANTHER" id="PTHR32338:SF10">
    <property type="entry name" value="N-ACETYL-GAMMA-GLUTAMYL-PHOSPHATE REDUCTASE, CHLOROPLASTIC-RELATED"/>
    <property type="match status" value="1"/>
</dbReference>
<keyword evidence="1 5" id="KW-0055">Arginine biosynthesis</keyword>
<dbReference type="SUPFAM" id="SSF55347">
    <property type="entry name" value="Glyceraldehyde-3-phosphate dehydrogenase-like, C-terminal domain"/>
    <property type="match status" value="1"/>
</dbReference>
<dbReference type="Pfam" id="PF01118">
    <property type="entry name" value="Semialdhyde_dh"/>
    <property type="match status" value="1"/>
</dbReference>
<dbReference type="SMART" id="SM00859">
    <property type="entry name" value="Semialdhyde_dh"/>
    <property type="match status" value="1"/>
</dbReference>
<dbReference type="Proteomes" id="UP000229681">
    <property type="component" value="Unassembled WGS sequence"/>
</dbReference>
<evidence type="ECO:0000313" key="9">
    <source>
        <dbReference type="Proteomes" id="UP000228947"/>
    </source>
</evidence>
<dbReference type="NCBIfam" id="TIGR01850">
    <property type="entry name" value="argC"/>
    <property type="match status" value="1"/>
</dbReference>
<dbReference type="AlphaFoldDB" id="A0A2M8PE69"/>
<evidence type="ECO:0000256" key="4">
    <source>
        <dbReference type="ARBA" id="ARBA00023002"/>
    </source>
</evidence>
<evidence type="ECO:0000256" key="3">
    <source>
        <dbReference type="ARBA" id="ARBA00022857"/>
    </source>
</evidence>
<accession>A0A2M8PE69</accession>
<keyword evidence="3 5" id="KW-0521">NADP</keyword>
<dbReference type="CDD" id="cd23934">
    <property type="entry name" value="AGPR_1_C"/>
    <property type="match status" value="1"/>
</dbReference>
<evidence type="ECO:0000256" key="2">
    <source>
        <dbReference type="ARBA" id="ARBA00022605"/>
    </source>
</evidence>
<dbReference type="GO" id="GO:0051287">
    <property type="term" value="F:NAD binding"/>
    <property type="evidence" value="ECO:0007669"/>
    <property type="project" value="InterPro"/>
</dbReference>
<dbReference type="Gene3D" id="3.40.50.720">
    <property type="entry name" value="NAD(P)-binding Rossmann-like Domain"/>
    <property type="match status" value="1"/>
</dbReference>
<feature type="active site" evidence="5">
    <location>
        <position position="186"/>
    </location>
</feature>
<dbReference type="EC" id="1.2.1.38" evidence="5"/>
<dbReference type="EMBL" id="PGTL01000001">
    <property type="protein sequence ID" value="PJF43409.1"/>
    <property type="molecule type" value="Genomic_DNA"/>
</dbReference>
<comment type="function">
    <text evidence="5">Catalyzes the NADPH-dependent reduction of N-acetyl-5-glutamyl phosphate to yield N-acetyl-L-glutamate 5-semialdehyde.</text>
</comment>
<evidence type="ECO:0000313" key="10">
    <source>
        <dbReference type="Proteomes" id="UP000229681"/>
    </source>
</evidence>
<keyword evidence="2 5" id="KW-0028">Amino-acid biosynthesis</keyword>
<dbReference type="InterPro" id="IPR000706">
    <property type="entry name" value="AGPR_type-1"/>
</dbReference>
<dbReference type="Proteomes" id="UP000228947">
    <property type="component" value="Unassembled WGS sequence"/>
</dbReference>
<keyword evidence="5" id="KW-0963">Cytoplasm</keyword>
<evidence type="ECO:0000256" key="5">
    <source>
        <dbReference type="HAMAP-Rule" id="MF_00150"/>
    </source>
</evidence>
<comment type="catalytic activity">
    <reaction evidence="5">
        <text>N-acetyl-L-glutamate 5-semialdehyde + phosphate + NADP(+) = N-acetyl-L-glutamyl 5-phosphate + NADPH + H(+)</text>
        <dbReference type="Rhea" id="RHEA:21588"/>
        <dbReference type="ChEBI" id="CHEBI:15378"/>
        <dbReference type="ChEBI" id="CHEBI:29123"/>
        <dbReference type="ChEBI" id="CHEBI:43474"/>
        <dbReference type="ChEBI" id="CHEBI:57783"/>
        <dbReference type="ChEBI" id="CHEBI:57936"/>
        <dbReference type="ChEBI" id="CHEBI:58349"/>
        <dbReference type="EC" id="1.2.1.38"/>
    </reaction>
</comment>
<reference evidence="9 10" key="1">
    <citation type="submission" date="2017-11" db="EMBL/GenBank/DDBJ databases">
        <title>Evolution of Phototrophy in the Chloroflexi Phylum Driven by Horizontal Gene Transfer.</title>
        <authorList>
            <person name="Ward L.M."/>
            <person name="Hemp J."/>
            <person name="Shih P.M."/>
            <person name="Mcglynn S.E."/>
            <person name="Fischer W."/>
        </authorList>
    </citation>
    <scope>NUCLEOTIDE SEQUENCE [LARGE SCALE GENOMIC DNA]</scope>
    <source>
        <strain evidence="8">CP1_1M</strain>
        <strain evidence="7">JP3_13</strain>
    </source>
</reference>
<dbReference type="GO" id="GO:0005737">
    <property type="term" value="C:cytoplasm"/>
    <property type="evidence" value="ECO:0007669"/>
    <property type="project" value="UniProtKB-SubCell"/>
</dbReference>
<dbReference type="GO" id="GO:0003942">
    <property type="term" value="F:N-acetyl-gamma-glutamyl-phosphate reductase activity"/>
    <property type="evidence" value="ECO:0007669"/>
    <property type="project" value="UniProtKB-UniRule"/>
</dbReference>
<dbReference type="PANTHER" id="PTHR32338">
    <property type="entry name" value="N-ACETYL-GAMMA-GLUTAMYL-PHOSPHATE REDUCTASE, CHLOROPLASTIC-RELATED-RELATED"/>
    <property type="match status" value="1"/>
</dbReference>
<sequence>MAAARCLAEEQRASPSDLNESEGLFLCIFESGGNLAHAHFEPASVGTAHKLRVGVFGATGYTGQLLIELLRAHPYAALQFATSERESALEDGTALIRAEEAPLDSVDAAFLCLPNGVSGAVAARAVAAGVRVVDLSADLRLESAALYEQTYRMPHPAPQLLPAPYGLPEIARSTLHKAPYIANPGCHVTAVLLALYPLARAGALSDAPIIADTKTGVSGAGKEPKPESMFCEVYGDVKPYNIGRKHRHVPEIEQMLDKLQPDRGALIFAPHLVPLEVGLLATVYATLKPEWTLERAYAEYQAAYAGEPLIKLHPLGRVARIREAAHRNGAVVGVSEGAGNTLILTCAIDNLRKGASAQALQNFNLMFGLPETAGLV</sequence>
<proteinExistence type="inferred from homology"/>
<evidence type="ECO:0000256" key="1">
    <source>
        <dbReference type="ARBA" id="ARBA00022571"/>
    </source>
</evidence>
<dbReference type="InterPro" id="IPR058924">
    <property type="entry name" value="AGPR_dimerisation_dom"/>
</dbReference>
<organism evidence="7 10">
    <name type="scientific">Candidatus Thermofonsia Clade 1 bacterium</name>
    <dbReference type="NCBI Taxonomy" id="2364210"/>
    <lineage>
        <taxon>Bacteria</taxon>
        <taxon>Bacillati</taxon>
        <taxon>Chloroflexota</taxon>
        <taxon>Candidatus Thermofontia</taxon>
        <taxon>Candidatus Thermofonsia Clade 1</taxon>
    </lineage>
</organism>
<dbReference type="CDD" id="cd17895">
    <property type="entry name" value="AGPR_1_N"/>
    <property type="match status" value="1"/>
</dbReference>
<dbReference type="UniPathway" id="UPA00068">
    <property type="reaction ID" value="UER00108"/>
</dbReference>
<evidence type="ECO:0000313" key="7">
    <source>
        <dbReference type="EMBL" id="PJF35846.1"/>
    </source>
</evidence>
<keyword evidence="4 5" id="KW-0560">Oxidoreductase</keyword>
<comment type="subcellular location">
    <subcellularLocation>
        <location evidence="5">Cytoplasm</location>
    </subcellularLocation>
</comment>
<dbReference type="InterPro" id="IPR036291">
    <property type="entry name" value="NAD(P)-bd_dom_sf"/>
</dbReference>
<comment type="pathway">
    <text evidence="5">Amino-acid biosynthesis; L-arginine biosynthesis; N(2)-acetyl-L-ornithine from L-glutamate: step 3/4.</text>
</comment>
<feature type="domain" description="Semialdehyde dehydrogenase NAD-binding" evidence="6">
    <location>
        <begin position="52"/>
        <end position="178"/>
    </location>
</feature>
<dbReference type="GO" id="GO:0070401">
    <property type="term" value="F:NADP+ binding"/>
    <property type="evidence" value="ECO:0007669"/>
    <property type="project" value="InterPro"/>
</dbReference>
<evidence type="ECO:0000313" key="8">
    <source>
        <dbReference type="EMBL" id="PJF43409.1"/>
    </source>
</evidence>
<dbReference type="EMBL" id="PGTM01000105">
    <property type="protein sequence ID" value="PJF35846.1"/>
    <property type="molecule type" value="Genomic_DNA"/>
</dbReference>
<gene>
    <name evidence="5" type="primary">argC</name>
    <name evidence="7" type="ORF">CUN49_08510</name>
    <name evidence="8" type="ORF">CUN50_00355</name>
</gene>
<dbReference type="InterPro" id="IPR050085">
    <property type="entry name" value="AGPR"/>
</dbReference>
<dbReference type="Pfam" id="PF22698">
    <property type="entry name" value="Semialdhyde_dhC_1"/>
    <property type="match status" value="1"/>
</dbReference>
<dbReference type="SUPFAM" id="SSF51735">
    <property type="entry name" value="NAD(P)-binding Rossmann-fold domains"/>
    <property type="match status" value="1"/>
</dbReference>